<dbReference type="GeneID" id="127746601"/>
<keyword evidence="1" id="KW-0175">Coiled coil</keyword>
<evidence type="ECO:0000256" key="1">
    <source>
        <dbReference type="SAM" id="Coils"/>
    </source>
</evidence>
<sequence>MTRGRPYLKEGALKVMERIFEETKYSTALNGPEGHMPFLRLSPCERGSLEERDRGDIYRGRDLQVLTHQFETPNSGPAIWMKLGRSARFSILFSSTSSACSELLATPPRRASPLSSVLDLLVPISLFEFSLYSRLRALSVSLFLTATCLAARLWSIHRAVTIFPPSPLTADYKRATELEDIIRTKNSTISKLKKDLVVLEQKVMQLTRERRASFTVFYLIFN</sequence>
<dbReference type="KEGG" id="adu:127746601"/>
<reference evidence="2" key="1">
    <citation type="journal article" date="2016" name="Nat. Genet.">
        <title>The genome sequences of Arachis duranensis and Arachis ipaensis, the diploid ancestors of cultivated peanut.</title>
        <authorList>
            <person name="Bertioli D.J."/>
            <person name="Cannon S.B."/>
            <person name="Froenicke L."/>
            <person name="Huang G."/>
            <person name="Farmer A.D."/>
            <person name="Cannon E.K."/>
            <person name="Liu X."/>
            <person name="Gao D."/>
            <person name="Clevenger J."/>
            <person name="Dash S."/>
            <person name="Ren L."/>
            <person name="Moretzsohn M.C."/>
            <person name="Shirasawa K."/>
            <person name="Huang W."/>
            <person name="Vidigal B."/>
            <person name="Abernathy B."/>
            <person name="Chu Y."/>
            <person name="Niederhuth C.E."/>
            <person name="Umale P."/>
            <person name="Araujo A.C."/>
            <person name="Kozik A."/>
            <person name="Kim K.D."/>
            <person name="Burow M.D."/>
            <person name="Varshney R.K."/>
            <person name="Wang X."/>
            <person name="Zhang X."/>
            <person name="Barkley N."/>
            <person name="Guimaraes P.M."/>
            <person name="Isobe S."/>
            <person name="Guo B."/>
            <person name="Liao B."/>
            <person name="Stalker H.T."/>
            <person name="Schmitz R.J."/>
            <person name="Scheffler B.E."/>
            <person name="Leal-Bertioli S.C."/>
            <person name="Xun X."/>
            <person name="Jackson S.A."/>
            <person name="Michelmore R."/>
            <person name="Ozias-Akins P."/>
        </authorList>
    </citation>
    <scope>NUCLEOTIDE SEQUENCE [LARGE SCALE GENOMIC DNA]</scope>
    <source>
        <strain evidence="2">cv. V14167</strain>
    </source>
</reference>
<accession>A0A9C6TH97</accession>
<keyword evidence="2" id="KW-1185">Reference proteome</keyword>
<dbReference type="RefSeq" id="XP_052116415.1">
    <property type="nucleotide sequence ID" value="XM_052260455.1"/>
</dbReference>
<reference evidence="3" key="2">
    <citation type="submission" date="2025-08" db="UniProtKB">
        <authorList>
            <consortium name="RefSeq"/>
        </authorList>
    </citation>
    <scope>IDENTIFICATION</scope>
    <source>
        <tissue evidence="3">Whole plant</tissue>
    </source>
</reference>
<evidence type="ECO:0000313" key="2">
    <source>
        <dbReference type="Proteomes" id="UP000515211"/>
    </source>
</evidence>
<protein>
    <submittedName>
        <fullName evidence="3">Uncharacterized protein LOC127746601</fullName>
    </submittedName>
</protein>
<dbReference type="PANTHER" id="PTHR35507:SF1">
    <property type="entry name" value="TMF_TATA_BD DOMAIN-CONTAINING PROTEIN"/>
    <property type="match status" value="1"/>
</dbReference>
<name>A0A9C6TH97_ARADU</name>
<dbReference type="PANTHER" id="PTHR35507">
    <property type="entry name" value="OS09G0488600 PROTEIN"/>
    <property type="match status" value="1"/>
</dbReference>
<dbReference type="AlphaFoldDB" id="A0A9C6TH97"/>
<organism evidence="2 3">
    <name type="scientific">Arachis duranensis</name>
    <name type="common">Wild peanut</name>
    <dbReference type="NCBI Taxonomy" id="130453"/>
    <lineage>
        <taxon>Eukaryota</taxon>
        <taxon>Viridiplantae</taxon>
        <taxon>Streptophyta</taxon>
        <taxon>Embryophyta</taxon>
        <taxon>Tracheophyta</taxon>
        <taxon>Spermatophyta</taxon>
        <taxon>Magnoliopsida</taxon>
        <taxon>eudicotyledons</taxon>
        <taxon>Gunneridae</taxon>
        <taxon>Pentapetalae</taxon>
        <taxon>rosids</taxon>
        <taxon>fabids</taxon>
        <taxon>Fabales</taxon>
        <taxon>Fabaceae</taxon>
        <taxon>Papilionoideae</taxon>
        <taxon>50 kb inversion clade</taxon>
        <taxon>dalbergioids sensu lato</taxon>
        <taxon>Dalbergieae</taxon>
        <taxon>Pterocarpus clade</taxon>
        <taxon>Arachis</taxon>
    </lineage>
</organism>
<evidence type="ECO:0000313" key="3">
    <source>
        <dbReference type="RefSeq" id="XP_052116415.1"/>
    </source>
</evidence>
<feature type="coiled-coil region" evidence="1">
    <location>
        <begin position="182"/>
        <end position="209"/>
    </location>
</feature>
<gene>
    <name evidence="3" type="primary">LOC127746601</name>
</gene>
<dbReference type="Proteomes" id="UP000515211">
    <property type="component" value="Chromosome 4"/>
</dbReference>
<proteinExistence type="predicted"/>